<accession>A0ABN7ALA5</accession>
<evidence type="ECO:0000313" key="2">
    <source>
        <dbReference type="EMBL" id="BES92823.1"/>
    </source>
</evidence>
<feature type="transmembrane region" description="Helical" evidence="1">
    <location>
        <begin position="40"/>
        <end position="59"/>
    </location>
</feature>
<dbReference type="Proteomes" id="UP001307889">
    <property type="component" value="Chromosome 4"/>
</dbReference>
<name>A0ABN7ALA5_9HEMI</name>
<sequence length="181" mass="20034">MQIPFEGHWHGREVVSTVGGDSSERLEPSRSELSTEMSHTFVTTIVIAVSSFALIIAAVKGRNPTGNRELKVTFPDEIGSKKEARVQPKNVFERKAIRVDSDVQPETTTDVVRGNSTDNPSKRCYSRVLEEHYMKNYTITVYTDSREDLEAAGKTVFDTICDGDEDWDKISAGALASLCCG</sequence>
<keyword evidence="1" id="KW-0812">Transmembrane</keyword>
<keyword evidence="1" id="KW-0472">Membrane</keyword>
<protein>
    <submittedName>
        <fullName evidence="2">Uncharacterized protein</fullName>
    </submittedName>
</protein>
<proteinExistence type="predicted"/>
<dbReference type="EMBL" id="AP028912">
    <property type="protein sequence ID" value="BES92823.1"/>
    <property type="molecule type" value="Genomic_DNA"/>
</dbReference>
<organism evidence="2 3">
    <name type="scientific">Nesidiocoris tenuis</name>
    <dbReference type="NCBI Taxonomy" id="355587"/>
    <lineage>
        <taxon>Eukaryota</taxon>
        <taxon>Metazoa</taxon>
        <taxon>Ecdysozoa</taxon>
        <taxon>Arthropoda</taxon>
        <taxon>Hexapoda</taxon>
        <taxon>Insecta</taxon>
        <taxon>Pterygota</taxon>
        <taxon>Neoptera</taxon>
        <taxon>Paraneoptera</taxon>
        <taxon>Hemiptera</taxon>
        <taxon>Heteroptera</taxon>
        <taxon>Panheteroptera</taxon>
        <taxon>Cimicomorpha</taxon>
        <taxon>Miridae</taxon>
        <taxon>Dicyphina</taxon>
        <taxon>Nesidiocoris</taxon>
    </lineage>
</organism>
<gene>
    <name evidence="2" type="ORF">NTJ_05632</name>
</gene>
<evidence type="ECO:0000313" key="3">
    <source>
        <dbReference type="Proteomes" id="UP001307889"/>
    </source>
</evidence>
<keyword evidence="3" id="KW-1185">Reference proteome</keyword>
<keyword evidence="1" id="KW-1133">Transmembrane helix</keyword>
<reference evidence="2 3" key="1">
    <citation type="submission" date="2023-09" db="EMBL/GenBank/DDBJ databases">
        <title>Nesidiocoris tenuis whole genome shotgun sequence.</title>
        <authorList>
            <person name="Shibata T."/>
            <person name="Shimoda M."/>
            <person name="Kobayashi T."/>
            <person name="Uehara T."/>
        </authorList>
    </citation>
    <scope>NUCLEOTIDE SEQUENCE [LARGE SCALE GENOMIC DNA]</scope>
    <source>
        <strain evidence="2 3">Japan</strain>
    </source>
</reference>
<evidence type="ECO:0000256" key="1">
    <source>
        <dbReference type="SAM" id="Phobius"/>
    </source>
</evidence>